<keyword evidence="5" id="KW-0010">Activator</keyword>
<evidence type="ECO:0000256" key="3">
    <source>
        <dbReference type="ARBA" id="ARBA00022528"/>
    </source>
</evidence>
<dbReference type="GO" id="GO:0005634">
    <property type="term" value="C:nucleus"/>
    <property type="evidence" value="ECO:0007669"/>
    <property type="project" value="UniProtKB-SubCell"/>
</dbReference>
<evidence type="ECO:0000256" key="1">
    <source>
        <dbReference type="ARBA" id="ARBA00004123"/>
    </source>
</evidence>
<feature type="repeat" description="ANK" evidence="8">
    <location>
        <begin position="661"/>
        <end position="693"/>
    </location>
</feature>
<sequence length="986" mass="110523">MAAFSRTGDHRVSSASSEYSLHQLLRDAQTRWLKPAEICEILNNHHQLALSEAAPIKPTSGSLFLFDRNKIRYFRKDGHNWRKKKDGKTVREAHEKLKVGNKDAIHCYYAHGEDNPNFQRRSYWLLEGGLDNIVLVHYREVSEGNRSESVDQTIQRNPEHIHMQMPSTNMEYDTSEYYTPTMVSSPSEVVSTSYNSVEGIIEVDSGDEIVDKQGLVGRIPQSYQHALVEKSFHLCSTHCTCVPRLGASDTDSITYHSQTIPDLEINGVSEAQHRSQFVELGNQTPNSSCADFEDSYNKDMSTRTHFGESVSSNGTQSFKFENESQVQHYADPNVLLMNSKEKLQVTSSKQEAEQLEPYHGLLSPTVSFFMQAIRSDMEDQRPENCWENIPRSQSTMAKTLWQSHLSSAPDCLFNILDFSPERSDASGGTKVLVAGIFSESTGNTSSSRWSCRFGDIEVPAYILQSGTLRCVAPSHEPGIFSFYVLCDGVMCSNIKQFEFRESVDVRREFENPEKPSISARILDANKHNEDLTLLHQVRLAKFLLPKDNETSGQAISSDLASSQIGNGKLEFLMVDENRWNIMEASITNGHYTYEDVRSMLGEAFYKSALCQWLKRKAIGENVTSLDKHGLGVLHMVAALGYDWAIPPLLAAGFGVNFRDVNGWTALHWAAFCGREKVTALLLTAGAAPGAVTDPTPSNPSGRTASELAASSGHHGIAGYLGEALVTSHFSSLHLNEMSKLSAEFAKDQAIEAMSERNTAVDETLGVTDDDLSLRDSLAAVRNATKAEACITRVFRALSFQRKQEKEDSGLNEFGIRDEEARAFAAAFSVSRGYALEKSNLAATQIQCKFRGYRARNEFLSLKKHVVRIQAHVRGHQARKKYKKILWTVGVVEKAILRWRRKGSGLRGYKAEGIEDEDSDDDSFLKESRKQKEIAFSEAVGRVKKMIQNPEARNQYRRMLDINQKEKGAQMDDDLVIFDDELMSLLL</sequence>
<dbReference type="Pfam" id="PF00612">
    <property type="entry name" value="IQ"/>
    <property type="match status" value="2"/>
</dbReference>
<dbReference type="SMART" id="SM00015">
    <property type="entry name" value="IQ"/>
    <property type="match status" value="2"/>
</dbReference>
<dbReference type="OrthoDB" id="407555at2759"/>
<dbReference type="GO" id="GO:0006357">
    <property type="term" value="P:regulation of transcription by RNA polymerase II"/>
    <property type="evidence" value="ECO:0007669"/>
    <property type="project" value="TreeGrafter"/>
</dbReference>
<dbReference type="Gene3D" id="2.60.40.10">
    <property type="entry name" value="Immunoglobulins"/>
    <property type="match status" value="1"/>
</dbReference>
<dbReference type="InterPro" id="IPR036770">
    <property type="entry name" value="Ankyrin_rpt-contain_sf"/>
</dbReference>
<dbReference type="PROSITE" id="PS50088">
    <property type="entry name" value="ANK_REPEAT"/>
    <property type="match status" value="1"/>
</dbReference>
<dbReference type="InterPro" id="IPR014756">
    <property type="entry name" value="Ig_E-set"/>
</dbReference>
<organism evidence="10 11">
    <name type="scientific">Ceratopteris richardii</name>
    <name type="common">Triangle waterfern</name>
    <dbReference type="NCBI Taxonomy" id="49495"/>
    <lineage>
        <taxon>Eukaryota</taxon>
        <taxon>Viridiplantae</taxon>
        <taxon>Streptophyta</taxon>
        <taxon>Embryophyta</taxon>
        <taxon>Tracheophyta</taxon>
        <taxon>Polypodiopsida</taxon>
        <taxon>Polypodiidae</taxon>
        <taxon>Polypodiales</taxon>
        <taxon>Pteridineae</taxon>
        <taxon>Pteridaceae</taxon>
        <taxon>Parkerioideae</taxon>
        <taxon>Ceratopteris</taxon>
    </lineage>
</organism>
<name>A0A8T2TP05_CERRI</name>
<comment type="subcellular location">
    <subcellularLocation>
        <location evidence="1">Nucleus</location>
    </subcellularLocation>
</comment>
<dbReference type="InterPro" id="IPR002110">
    <property type="entry name" value="Ankyrin_rpt"/>
</dbReference>
<keyword evidence="3" id="KW-0934">Plastid</keyword>
<keyword evidence="6" id="KW-0804">Transcription</keyword>
<dbReference type="SMART" id="SM01076">
    <property type="entry name" value="CG-1"/>
    <property type="match status" value="1"/>
</dbReference>
<dbReference type="InterPro" id="IPR005559">
    <property type="entry name" value="CG-1_dom"/>
</dbReference>
<dbReference type="InterPro" id="IPR027417">
    <property type="entry name" value="P-loop_NTPase"/>
</dbReference>
<protein>
    <recommendedName>
        <fullName evidence="9">CG-1 domain-containing protein</fullName>
    </recommendedName>
</protein>
<dbReference type="EMBL" id="CM035417">
    <property type="protein sequence ID" value="KAH7423436.1"/>
    <property type="molecule type" value="Genomic_DNA"/>
</dbReference>
<dbReference type="GO" id="GO:0003690">
    <property type="term" value="F:double-stranded DNA binding"/>
    <property type="evidence" value="ECO:0007669"/>
    <property type="project" value="TreeGrafter"/>
</dbReference>
<dbReference type="Pfam" id="PF01833">
    <property type="entry name" value="TIG"/>
    <property type="match status" value="1"/>
</dbReference>
<proteinExistence type="inferred from homology"/>
<evidence type="ECO:0000256" key="5">
    <source>
        <dbReference type="ARBA" id="ARBA00023159"/>
    </source>
</evidence>
<evidence type="ECO:0000256" key="2">
    <source>
        <dbReference type="ARBA" id="ARBA00008267"/>
    </source>
</evidence>
<dbReference type="InterPro" id="IPR013783">
    <property type="entry name" value="Ig-like_fold"/>
</dbReference>
<evidence type="ECO:0000256" key="8">
    <source>
        <dbReference type="PROSITE-ProRule" id="PRU00023"/>
    </source>
</evidence>
<dbReference type="PROSITE" id="PS51437">
    <property type="entry name" value="CG_1"/>
    <property type="match status" value="1"/>
</dbReference>
<dbReference type="InterPro" id="IPR000048">
    <property type="entry name" value="IQ_motif_EF-hand-BS"/>
</dbReference>
<reference evidence="10" key="1">
    <citation type="submission" date="2021-08" db="EMBL/GenBank/DDBJ databases">
        <title>WGS assembly of Ceratopteris richardii.</title>
        <authorList>
            <person name="Marchant D.B."/>
            <person name="Chen G."/>
            <person name="Jenkins J."/>
            <person name="Shu S."/>
            <person name="Leebens-Mack J."/>
            <person name="Grimwood J."/>
            <person name="Schmutz J."/>
            <person name="Soltis P."/>
            <person name="Soltis D."/>
            <person name="Chen Z.-H."/>
        </authorList>
    </citation>
    <scope>NUCLEOTIDE SEQUENCE</scope>
    <source>
        <strain evidence="10">Whitten #5841</strain>
        <tissue evidence="10">Leaf</tissue>
    </source>
</reference>
<accession>A0A8T2TP05</accession>
<comment type="similarity">
    <text evidence="2">Belongs to the CAMTA family.</text>
</comment>
<dbReference type="Gene3D" id="1.25.40.20">
    <property type="entry name" value="Ankyrin repeat-containing domain"/>
    <property type="match status" value="1"/>
</dbReference>
<feature type="domain" description="CG-1" evidence="9">
    <location>
        <begin position="21"/>
        <end position="147"/>
    </location>
</feature>
<dbReference type="PROSITE" id="PS50297">
    <property type="entry name" value="ANK_REP_REGION"/>
    <property type="match status" value="1"/>
</dbReference>
<dbReference type="Pfam" id="PF03859">
    <property type="entry name" value="CG-1"/>
    <property type="match status" value="1"/>
</dbReference>
<dbReference type="SMART" id="SM00248">
    <property type="entry name" value="ANK"/>
    <property type="match status" value="2"/>
</dbReference>
<evidence type="ECO:0000256" key="7">
    <source>
        <dbReference type="ARBA" id="ARBA00023242"/>
    </source>
</evidence>
<dbReference type="InterPro" id="IPR002909">
    <property type="entry name" value="IPT_dom"/>
</dbReference>
<dbReference type="Proteomes" id="UP000825935">
    <property type="component" value="Chromosome 12"/>
</dbReference>
<dbReference type="Pfam" id="PF12796">
    <property type="entry name" value="Ank_2"/>
    <property type="match status" value="1"/>
</dbReference>
<keyword evidence="7" id="KW-0539">Nucleus</keyword>
<dbReference type="CDD" id="cd23767">
    <property type="entry name" value="IQCD"/>
    <property type="match status" value="1"/>
</dbReference>
<dbReference type="PANTHER" id="PTHR23335">
    <property type="entry name" value="CALMODULIN-BINDING TRANSCRIPTION ACTIVATOR CAMTA"/>
    <property type="match status" value="1"/>
</dbReference>
<dbReference type="SUPFAM" id="SSF48403">
    <property type="entry name" value="Ankyrin repeat"/>
    <property type="match status" value="1"/>
</dbReference>
<dbReference type="Gene3D" id="1.20.5.190">
    <property type="match status" value="1"/>
</dbReference>
<evidence type="ECO:0000259" key="9">
    <source>
        <dbReference type="PROSITE" id="PS51437"/>
    </source>
</evidence>
<dbReference type="AlphaFoldDB" id="A0A8T2TP05"/>
<evidence type="ECO:0000313" key="10">
    <source>
        <dbReference type="EMBL" id="KAH7423436.1"/>
    </source>
</evidence>
<keyword evidence="4 8" id="KW-0040">ANK repeat</keyword>
<evidence type="ECO:0000256" key="6">
    <source>
        <dbReference type="ARBA" id="ARBA00023163"/>
    </source>
</evidence>
<comment type="caution">
    <text evidence="10">The sequence shown here is derived from an EMBL/GenBank/DDBJ whole genome shotgun (WGS) entry which is preliminary data.</text>
</comment>
<keyword evidence="11" id="KW-1185">Reference proteome</keyword>
<keyword evidence="3" id="KW-0150">Chloroplast</keyword>
<dbReference type="PROSITE" id="PS50096">
    <property type="entry name" value="IQ"/>
    <property type="match status" value="2"/>
</dbReference>
<gene>
    <name evidence="10" type="ORF">KP509_12G055700</name>
</gene>
<evidence type="ECO:0000256" key="4">
    <source>
        <dbReference type="ARBA" id="ARBA00023043"/>
    </source>
</evidence>
<dbReference type="SUPFAM" id="SSF81296">
    <property type="entry name" value="E set domains"/>
    <property type="match status" value="1"/>
</dbReference>
<dbReference type="OMA" id="MIMDFAP"/>
<evidence type="ECO:0000313" key="11">
    <source>
        <dbReference type="Proteomes" id="UP000825935"/>
    </source>
</evidence>
<dbReference type="PANTHER" id="PTHR23335:SF1">
    <property type="entry name" value="CALMODULIN-BINDING TRANSCRIPTION ACTIVATOR, ISOFORM F"/>
    <property type="match status" value="1"/>
</dbReference>
<dbReference type="GO" id="GO:0003712">
    <property type="term" value="F:transcription coregulator activity"/>
    <property type="evidence" value="ECO:0007669"/>
    <property type="project" value="TreeGrafter"/>
</dbReference>
<dbReference type="SUPFAM" id="SSF52540">
    <property type="entry name" value="P-loop containing nucleoside triphosphate hydrolases"/>
    <property type="match status" value="1"/>
</dbReference>